<evidence type="ECO:0000256" key="5">
    <source>
        <dbReference type="ARBA" id="ARBA00022741"/>
    </source>
</evidence>
<dbReference type="InterPro" id="IPR012310">
    <property type="entry name" value="DNA_ligase_ATP-dep_cent"/>
</dbReference>
<dbReference type="Gene3D" id="1.10.3260.10">
    <property type="entry name" value="DNA ligase, ATP-dependent, N-terminal domain"/>
    <property type="match status" value="1"/>
</dbReference>
<dbReference type="SUPFAM" id="SSF50249">
    <property type="entry name" value="Nucleic acid-binding proteins"/>
    <property type="match status" value="1"/>
</dbReference>
<evidence type="ECO:0000256" key="9">
    <source>
        <dbReference type="RuleBase" id="RU000617"/>
    </source>
</evidence>
<dbReference type="GO" id="GO:0005524">
    <property type="term" value="F:ATP binding"/>
    <property type="evidence" value="ECO:0007669"/>
    <property type="project" value="UniProtKB-KW"/>
</dbReference>
<dbReference type="PANTHER" id="PTHR45674:SF9">
    <property type="entry name" value="DNA LIGASE 3"/>
    <property type="match status" value="1"/>
</dbReference>
<feature type="region of interest" description="Disordered" evidence="11">
    <location>
        <begin position="602"/>
        <end position="621"/>
    </location>
</feature>
<reference evidence="13" key="1">
    <citation type="submission" date="2019-10" db="EMBL/GenBank/DDBJ databases">
        <authorList>
            <consortium name="DOE Joint Genome Institute"/>
            <person name="Kuo A."/>
            <person name="Miyauchi S."/>
            <person name="Kiss E."/>
            <person name="Drula E."/>
            <person name="Kohler A."/>
            <person name="Sanchez-Garcia M."/>
            <person name="Andreopoulos B."/>
            <person name="Barry K.W."/>
            <person name="Bonito G."/>
            <person name="Buee M."/>
            <person name="Carver A."/>
            <person name="Chen C."/>
            <person name="Cichocki N."/>
            <person name="Clum A."/>
            <person name="Culley D."/>
            <person name="Crous P.W."/>
            <person name="Fauchery L."/>
            <person name="Girlanda M."/>
            <person name="Hayes R."/>
            <person name="Keri Z."/>
            <person name="LaButti K."/>
            <person name="Lipzen A."/>
            <person name="Lombard V."/>
            <person name="Magnuson J."/>
            <person name="Maillard F."/>
            <person name="Morin E."/>
            <person name="Murat C."/>
            <person name="Nolan M."/>
            <person name="Ohm R."/>
            <person name="Pangilinan J."/>
            <person name="Pereira M."/>
            <person name="Perotto S."/>
            <person name="Peter M."/>
            <person name="Riley R."/>
            <person name="Sitrit Y."/>
            <person name="Stielow B."/>
            <person name="Szollosi G."/>
            <person name="Zifcakova L."/>
            <person name="Stursova M."/>
            <person name="Spatafora J.W."/>
            <person name="Tedersoo L."/>
            <person name="Vaario L.-M."/>
            <person name="Yamada A."/>
            <person name="Yan M."/>
            <person name="Wang P."/>
            <person name="Xu J."/>
            <person name="Bruns T."/>
            <person name="Baldrian P."/>
            <person name="Vilgalys R."/>
            <person name="Henrissat B."/>
            <person name="Grigoriev I.V."/>
            <person name="Hibbett D."/>
            <person name="Nagy L.G."/>
            <person name="Martin F.M."/>
        </authorList>
    </citation>
    <scope>NUCLEOTIDE SEQUENCE</scope>
    <source>
        <strain evidence="13">Prilba</strain>
    </source>
</reference>
<comment type="subcellular location">
    <subcellularLocation>
        <location evidence="1">Nucleus</location>
    </subcellularLocation>
</comment>
<evidence type="ECO:0000256" key="2">
    <source>
        <dbReference type="ARBA" id="ARBA00007572"/>
    </source>
</evidence>
<dbReference type="GO" id="GO:0005634">
    <property type="term" value="C:nucleus"/>
    <property type="evidence" value="ECO:0007669"/>
    <property type="project" value="UniProtKB-SubCell"/>
</dbReference>
<dbReference type="InterPro" id="IPR012308">
    <property type="entry name" value="DNA_ligase_ATP-dep_N"/>
</dbReference>
<evidence type="ECO:0000256" key="7">
    <source>
        <dbReference type="ARBA" id="ARBA00023242"/>
    </source>
</evidence>
<keyword evidence="9" id="KW-0233">DNA recombination</keyword>
<proteinExistence type="inferred from homology"/>
<dbReference type="GO" id="GO:0006281">
    <property type="term" value="P:DNA repair"/>
    <property type="evidence" value="ECO:0007669"/>
    <property type="project" value="UniProtKB-KW"/>
</dbReference>
<feature type="region of interest" description="Disordered" evidence="11">
    <location>
        <begin position="1"/>
        <end position="43"/>
    </location>
</feature>
<feature type="compositionally biased region" description="Polar residues" evidence="11">
    <location>
        <begin position="1"/>
        <end position="16"/>
    </location>
</feature>
<keyword evidence="14" id="KW-1185">Reference proteome</keyword>
<evidence type="ECO:0000256" key="3">
    <source>
        <dbReference type="ARBA" id="ARBA00022598"/>
    </source>
</evidence>
<keyword evidence="9" id="KW-0227">DNA damage</keyword>
<protein>
    <recommendedName>
        <fullName evidence="9">DNA ligase</fullName>
        <ecNumber evidence="9">6.5.1.1</ecNumber>
    </recommendedName>
</protein>
<keyword evidence="4" id="KW-0235">DNA replication</keyword>
<evidence type="ECO:0000256" key="4">
    <source>
        <dbReference type="ARBA" id="ARBA00022705"/>
    </source>
</evidence>
<feature type="compositionally biased region" description="Acidic residues" evidence="11">
    <location>
        <begin position="813"/>
        <end position="823"/>
    </location>
</feature>
<feature type="region of interest" description="Disordered" evidence="11">
    <location>
        <begin position="310"/>
        <end position="338"/>
    </location>
</feature>
<keyword evidence="5 9" id="KW-0547">Nucleotide-binding</keyword>
<dbReference type="InterPro" id="IPR050191">
    <property type="entry name" value="ATP-dep_DNA_ligase"/>
</dbReference>
<dbReference type="FunFam" id="3.30.470.30:FF:000002">
    <property type="entry name" value="DNA ligase"/>
    <property type="match status" value="1"/>
</dbReference>
<evidence type="ECO:0000313" key="14">
    <source>
        <dbReference type="Proteomes" id="UP000759537"/>
    </source>
</evidence>
<evidence type="ECO:0000259" key="12">
    <source>
        <dbReference type="PROSITE" id="PS50160"/>
    </source>
</evidence>
<comment type="catalytic activity">
    <reaction evidence="8 9">
        <text>ATP + (deoxyribonucleotide)n-3'-hydroxyl + 5'-phospho-(deoxyribonucleotide)m = (deoxyribonucleotide)n+m + AMP + diphosphate.</text>
        <dbReference type="EC" id="6.5.1.1"/>
    </reaction>
</comment>
<evidence type="ECO:0000313" key="13">
    <source>
        <dbReference type="EMBL" id="KAF8482860.1"/>
    </source>
</evidence>
<feature type="compositionally biased region" description="Basic and acidic residues" evidence="11">
    <location>
        <begin position="602"/>
        <end position="611"/>
    </location>
</feature>
<feature type="compositionally biased region" description="Basic and acidic residues" evidence="11">
    <location>
        <begin position="789"/>
        <end position="804"/>
    </location>
</feature>
<sequence length="823" mass="90613">MSSKRPSSPGATTTNNKRVRQPGIDSFFTSSRTASASKPRPTLDRASPVIIDVDRISDLEDEIPPTSSFPALVNLNRTISVASTTTATDQPRPQYPNLSVDPAGFDLDSCFWPTGTQAPYSFLAHVLSALSATRSRIAILNTLTNALRTLLRYHPPSLLPSLYLLSNSLAPPYVPVELGLGPSIISKAIQHVSGITPAALKRLYNQTGDPGDVAFLAKCSVRTLIPHPPLSIQGVYDALLKIAHIRGKGAVTQKQAMVEKLLVAAKGEEIRYLVRTLSQHIRVGAVRTSILTAFARALVLTSPVTITNSTPSGFSHTASPKPVAQVSRPSFESSSEKGAESPKALLLEKFAVAEALLKQVYVRHPNYDHIVSAILKAGLDGLAERVPLTVGVPLQPTLGSPMRSLDDVYGRVGDLPFTAEFKYDGQRAQIHAKKSDTGKLSVSLFSRHLENMTEKYPDIVSLVQRFFATSRDISSFIVDAEIVAINASGGSLESFQELSHRARKDVKLHEIKVLVCVYAFDLMYLNGQSLLKEPFRSRRQLLHTHFPAVQTDLPGAAKFEHVESCESEEGREAIEEFWLRSIDSRCEGLMIKLLDYDKYPEGTGPRRDTSRKQPLPSTYEPDKRTSAWLKLKKDYVTGLGDTLDVVPIGAWHGNGRKAQWWSPILLAIRDTRTDRLVAVCKCMSGFSDSFYRSMKDRYSENSPNCSKQPLWGEVEAGGYSPSVYFRPHEVWEIRGADVTLSPVSPAAQGLVSEGKGLSLRFPRFVRVREDKSVDQASSTEFLVGMYRGQQERGQDLGGADEGHLIDPAPSENSMDDDWEDELD</sequence>
<keyword evidence="6 9" id="KW-0067">ATP-binding</keyword>
<dbReference type="NCBIfam" id="TIGR00574">
    <property type="entry name" value="dnl1"/>
    <property type="match status" value="1"/>
</dbReference>
<dbReference type="SUPFAM" id="SSF56091">
    <property type="entry name" value="DNA ligase/mRNA capping enzyme, catalytic domain"/>
    <property type="match status" value="1"/>
</dbReference>
<dbReference type="InterPro" id="IPR012340">
    <property type="entry name" value="NA-bd_OB-fold"/>
</dbReference>
<dbReference type="GO" id="GO:0006310">
    <property type="term" value="P:DNA recombination"/>
    <property type="evidence" value="ECO:0007669"/>
    <property type="project" value="UniProtKB-KW"/>
</dbReference>
<dbReference type="EC" id="6.5.1.1" evidence="9"/>
<dbReference type="PROSITE" id="PS50160">
    <property type="entry name" value="DNA_LIGASE_A3"/>
    <property type="match status" value="1"/>
</dbReference>
<dbReference type="InterPro" id="IPR016059">
    <property type="entry name" value="DNA_ligase_ATP-dep_CS"/>
</dbReference>
<dbReference type="GO" id="GO:0003677">
    <property type="term" value="F:DNA binding"/>
    <property type="evidence" value="ECO:0007669"/>
    <property type="project" value="InterPro"/>
</dbReference>
<comment type="caution">
    <text evidence="13">The sequence shown here is derived from an EMBL/GenBank/DDBJ whole genome shotgun (WGS) entry which is preliminary data.</text>
</comment>
<reference evidence="13" key="2">
    <citation type="journal article" date="2020" name="Nat. Commun.">
        <title>Large-scale genome sequencing of mycorrhizal fungi provides insights into the early evolution of symbiotic traits.</title>
        <authorList>
            <person name="Miyauchi S."/>
            <person name="Kiss E."/>
            <person name="Kuo A."/>
            <person name="Drula E."/>
            <person name="Kohler A."/>
            <person name="Sanchez-Garcia M."/>
            <person name="Morin E."/>
            <person name="Andreopoulos B."/>
            <person name="Barry K.W."/>
            <person name="Bonito G."/>
            <person name="Buee M."/>
            <person name="Carver A."/>
            <person name="Chen C."/>
            <person name="Cichocki N."/>
            <person name="Clum A."/>
            <person name="Culley D."/>
            <person name="Crous P.W."/>
            <person name="Fauchery L."/>
            <person name="Girlanda M."/>
            <person name="Hayes R.D."/>
            <person name="Keri Z."/>
            <person name="LaButti K."/>
            <person name="Lipzen A."/>
            <person name="Lombard V."/>
            <person name="Magnuson J."/>
            <person name="Maillard F."/>
            <person name="Murat C."/>
            <person name="Nolan M."/>
            <person name="Ohm R.A."/>
            <person name="Pangilinan J."/>
            <person name="Pereira M.F."/>
            <person name="Perotto S."/>
            <person name="Peter M."/>
            <person name="Pfister S."/>
            <person name="Riley R."/>
            <person name="Sitrit Y."/>
            <person name="Stielow J.B."/>
            <person name="Szollosi G."/>
            <person name="Zifcakova L."/>
            <person name="Stursova M."/>
            <person name="Spatafora J.W."/>
            <person name="Tedersoo L."/>
            <person name="Vaario L.M."/>
            <person name="Yamada A."/>
            <person name="Yan M."/>
            <person name="Wang P."/>
            <person name="Xu J."/>
            <person name="Bruns T."/>
            <person name="Baldrian P."/>
            <person name="Vilgalys R."/>
            <person name="Dunand C."/>
            <person name="Henrissat B."/>
            <person name="Grigoriev I.V."/>
            <person name="Hibbett D."/>
            <person name="Nagy L.G."/>
            <person name="Martin F.M."/>
        </authorList>
    </citation>
    <scope>NUCLEOTIDE SEQUENCE</scope>
    <source>
        <strain evidence="13">Prilba</strain>
    </source>
</reference>
<dbReference type="CDD" id="cd07969">
    <property type="entry name" value="OBF_DNA_ligase_I"/>
    <property type="match status" value="1"/>
</dbReference>
<dbReference type="InterPro" id="IPR012309">
    <property type="entry name" value="DNA_ligase_ATP-dep_C"/>
</dbReference>
<dbReference type="InterPro" id="IPR000977">
    <property type="entry name" value="DNA_ligase_ATP-dep"/>
</dbReference>
<name>A0A9P5TBI2_9AGAM</name>
<feature type="domain" description="ATP-dependent DNA ligase family profile" evidence="12">
    <location>
        <begin position="508"/>
        <end position="670"/>
    </location>
</feature>
<evidence type="ECO:0000256" key="6">
    <source>
        <dbReference type="ARBA" id="ARBA00022840"/>
    </source>
</evidence>
<dbReference type="AlphaFoldDB" id="A0A9P5TBI2"/>
<dbReference type="Gene3D" id="2.40.50.140">
    <property type="entry name" value="Nucleic acid-binding proteins"/>
    <property type="match status" value="1"/>
</dbReference>
<dbReference type="EMBL" id="WHVB01000005">
    <property type="protein sequence ID" value="KAF8482860.1"/>
    <property type="molecule type" value="Genomic_DNA"/>
</dbReference>
<organism evidence="13 14">
    <name type="scientific">Russula ochroleuca</name>
    <dbReference type="NCBI Taxonomy" id="152965"/>
    <lineage>
        <taxon>Eukaryota</taxon>
        <taxon>Fungi</taxon>
        <taxon>Dikarya</taxon>
        <taxon>Basidiomycota</taxon>
        <taxon>Agaricomycotina</taxon>
        <taxon>Agaricomycetes</taxon>
        <taxon>Russulales</taxon>
        <taxon>Russulaceae</taxon>
        <taxon>Russula</taxon>
    </lineage>
</organism>
<dbReference type="CDD" id="cd07900">
    <property type="entry name" value="Adenylation_DNA_ligase_I_Euk"/>
    <property type="match status" value="1"/>
</dbReference>
<dbReference type="PROSITE" id="PS00697">
    <property type="entry name" value="DNA_LIGASE_A1"/>
    <property type="match status" value="1"/>
</dbReference>
<keyword evidence="9" id="KW-0234">DNA repair</keyword>
<dbReference type="Proteomes" id="UP000759537">
    <property type="component" value="Unassembled WGS sequence"/>
</dbReference>
<feature type="compositionally biased region" description="Low complexity" evidence="11">
    <location>
        <begin position="26"/>
        <end position="37"/>
    </location>
</feature>
<dbReference type="Gene3D" id="3.30.1490.70">
    <property type="match status" value="1"/>
</dbReference>
<gene>
    <name evidence="13" type="ORF">DFH94DRAFT_824080</name>
</gene>
<keyword evidence="3 9" id="KW-0436">Ligase</keyword>
<dbReference type="Pfam" id="PF04675">
    <property type="entry name" value="DNA_ligase_A_N"/>
    <property type="match status" value="1"/>
</dbReference>
<dbReference type="FunFam" id="2.40.50.140:FF:000062">
    <property type="entry name" value="DNA ligase"/>
    <property type="match status" value="1"/>
</dbReference>
<evidence type="ECO:0000256" key="10">
    <source>
        <dbReference type="RuleBase" id="RU004196"/>
    </source>
</evidence>
<dbReference type="Pfam" id="PF04679">
    <property type="entry name" value="DNA_ligase_A_C"/>
    <property type="match status" value="1"/>
</dbReference>
<dbReference type="OrthoDB" id="206088at2759"/>
<dbReference type="GO" id="GO:0003910">
    <property type="term" value="F:DNA ligase (ATP) activity"/>
    <property type="evidence" value="ECO:0007669"/>
    <property type="project" value="UniProtKB-EC"/>
</dbReference>
<dbReference type="GO" id="GO:0006273">
    <property type="term" value="P:lagging strand elongation"/>
    <property type="evidence" value="ECO:0007669"/>
    <property type="project" value="TreeGrafter"/>
</dbReference>
<dbReference type="Gene3D" id="3.30.470.30">
    <property type="entry name" value="DNA ligase/mRNA capping enzyme"/>
    <property type="match status" value="1"/>
</dbReference>
<comment type="similarity">
    <text evidence="2 10">Belongs to the ATP-dependent DNA ligase family.</text>
</comment>
<dbReference type="Pfam" id="PF01068">
    <property type="entry name" value="DNA_ligase_A_M"/>
    <property type="match status" value="1"/>
</dbReference>
<evidence type="ECO:0000256" key="1">
    <source>
        <dbReference type="ARBA" id="ARBA00004123"/>
    </source>
</evidence>
<keyword evidence="7" id="KW-0539">Nucleus</keyword>
<evidence type="ECO:0000256" key="11">
    <source>
        <dbReference type="SAM" id="MobiDB-lite"/>
    </source>
</evidence>
<dbReference type="PANTHER" id="PTHR45674">
    <property type="entry name" value="DNA LIGASE 1/3 FAMILY MEMBER"/>
    <property type="match status" value="1"/>
</dbReference>
<dbReference type="InterPro" id="IPR036599">
    <property type="entry name" value="DNA_ligase_N_sf"/>
</dbReference>
<evidence type="ECO:0000256" key="8">
    <source>
        <dbReference type="ARBA" id="ARBA00034003"/>
    </source>
</evidence>
<dbReference type="GO" id="GO:0071897">
    <property type="term" value="P:DNA biosynthetic process"/>
    <property type="evidence" value="ECO:0007669"/>
    <property type="project" value="InterPro"/>
</dbReference>
<accession>A0A9P5TBI2</accession>
<dbReference type="SUPFAM" id="SSF117018">
    <property type="entry name" value="ATP-dependent DNA ligase DNA-binding domain"/>
    <property type="match status" value="1"/>
</dbReference>
<feature type="region of interest" description="Disordered" evidence="11">
    <location>
        <begin position="786"/>
        <end position="823"/>
    </location>
</feature>